<dbReference type="EMBL" id="AWSU01000215">
    <property type="protein sequence ID" value="ERI76172.1"/>
    <property type="molecule type" value="Genomic_DNA"/>
</dbReference>
<feature type="non-terminal residue" evidence="1">
    <location>
        <position position="1"/>
    </location>
</feature>
<proteinExistence type="predicted"/>
<dbReference type="RefSeq" id="WP_021643375.1">
    <property type="nucleotide sequence ID" value="NZ_KE993012.1"/>
</dbReference>
<comment type="caution">
    <text evidence="1">The sequence shown here is derived from an EMBL/GenBank/DDBJ whole genome shotgun (WGS) entry which is preliminary data.</text>
</comment>
<organism evidence="1 2">
    <name type="scientific">[Clostridium] symbiosum ATCC 14940</name>
    <dbReference type="NCBI Taxonomy" id="411472"/>
    <lineage>
        <taxon>Bacteria</taxon>
        <taxon>Bacillati</taxon>
        <taxon>Bacillota</taxon>
        <taxon>Clostridia</taxon>
        <taxon>Lachnospirales</taxon>
        <taxon>Lachnospiraceae</taxon>
        <taxon>Otoolea</taxon>
    </lineage>
</organism>
<sequence length="79" mass="8871">HSLPSLSVTPLMYPLGSSVYVGQRRFSPNNQYSQGGWLGGTKFFQCSIFCHPMPLKLPLKMRKLQGAKVRIVMLDALVF</sequence>
<evidence type="ECO:0000313" key="1">
    <source>
        <dbReference type="EMBL" id="ERI76172.1"/>
    </source>
</evidence>
<name>A0ABC9TWK2_CLOSY</name>
<dbReference type="Proteomes" id="UP000016491">
    <property type="component" value="Unassembled WGS sequence"/>
</dbReference>
<gene>
    <name evidence="1" type="ORF">CLOSYM_02759</name>
</gene>
<evidence type="ECO:0000313" key="2">
    <source>
        <dbReference type="Proteomes" id="UP000016491"/>
    </source>
</evidence>
<dbReference type="AlphaFoldDB" id="A0ABC9TWK2"/>
<accession>A0ABC9TWK2</accession>
<reference evidence="1 2" key="1">
    <citation type="submission" date="2013-07" db="EMBL/GenBank/DDBJ databases">
        <authorList>
            <person name="Weinstock G."/>
            <person name="Sodergren E."/>
            <person name="Wylie T."/>
            <person name="Fulton L."/>
            <person name="Fulton R."/>
            <person name="Fronick C."/>
            <person name="O'Laughlin M."/>
            <person name="Godfrey J."/>
            <person name="Miner T."/>
            <person name="Herter B."/>
            <person name="Appelbaum E."/>
            <person name="Cordes M."/>
            <person name="Lek S."/>
            <person name="Wollam A."/>
            <person name="Pepin K.H."/>
            <person name="Palsikar V.B."/>
            <person name="Mitreva M."/>
            <person name="Wilson R.K."/>
        </authorList>
    </citation>
    <scope>NUCLEOTIDE SEQUENCE [LARGE SCALE GENOMIC DNA]</scope>
    <source>
        <strain evidence="1 2">ATCC 14940</strain>
    </source>
</reference>
<protein>
    <submittedName>
        <fullName evidence="1">Uncharacterized protein</fullName>
    </submittedName>
</protein>